<organism evidence="2 3">
    <name type="scientific">Sphingomonas limnosediminicola</name>
    <dbReference type="NCBI Taxonomy" id="940133"/>
    <lineage>
        <taxon>Bacteria</taxon>
        <taxon>Pseudomonadati</taxon>
        <taxon>Pseudomonadota</taxon>
        <taxon>Alphaproteobacteria</taxon>
        <taxon>Sphingomonadales</taxon>
        <taxon>Sphingomonadaceae</taxon>
        <taxon>Sphingomonas</taxon>
    </lineage>
</organism>
<sequence>MSKDKDKKKKKDKKKSKASESPGISRATKSLKAIADNPLVTEVVAAALVGAAAALKDSDKARKLAAKAGDHLGDMAKGSADRGNAMWALALDVGRKTLEALAEEAATNRKAK</sequence>
<evidence type="ECO:0000256" key="1">
    <source>
        <dbReference type="SAM" id="MobiDB-lite"/>
    </source>
</evidence>
<dbReference type="EMBL" id="BAABBM010000001">
    <property type="protein sequence ID" value="GAA3892861.1"/>
    <property type="molecule type" value="Genomic_DNA"/>
</dbReference>
<comment type="caution">
    <text evidence="2">The sequence shown here is derived from an EMBL/GenBank/DDBJ whole genome shotgun (WGS) entry which is preliminary data.</text>
</comment>
<keyword evidence="3" id="KW-1185">Reference proteome</keyword>
<reference evidence="3" key="1">
    <citation type="journal article" date="2019" name="Int. J. Syst. Evol. Microbiol.">
        <title>The Global Catalogue of Microorganisms (GCM) 10K type strain sequencing project: providing services to taxonomists for standard genome sequencing and annotation.</title>
        <authorList>
            <consortium name="The Broad Institute Genomics Platform"/>
            <consortium name="The Broad Institute Genome Sequencing Center for Infectious Disease"/>
            <person name="Wu L."/>
            <person name="Ma J."/>
        </authorList>
    </citation>
    <scope>NUCLEOTIDE SEQUENCE [LARGE SCALE GENOMIC DNA]</scope>
    <source>
        <strain evidence="3">JCM 17543</strain>
    </source>
</reference>
<dbReference type="Proteomes" id="UP001500827">
    <property type="component" value="Unassembled WGS sequence"/>
</dbReference>
<dbReference type="RefSeq" id="WP_344698596.1">
    <property type="nucleotide sequence ID" value="NZ_BAABBM010000001.1"/>
</dbReference>
<name>A0ABP7L2I3_9SPHN</name>
<feature type="region of interest" description="Disordered" evidence="1">
    <location>
        <begin position="1"/>
        <end position="30"/>
    </location>
</feature>
<protein>
    <submittedName>
        <fullName evidence="2">Uncharacterized protein</fullName>
    </submittedName>
</protein>
<accession>A0ABP7L2I3</accession>
<evidence type="ECO:0000313" key="2">
    <source>
        <dbReference type="EMBL" id="GAA3892861.1"/>
    </source>
</evidence>
<proteinExistence type="predicted"/>
<feature type="compositionally biased region" description="Basic residues" evidence="1">
    <location>
        <begin position="1"/>
        <end position="16"/>
    </location>
</feature>
<gene>
    <name evidence="2" type="ORF">GCM10022276_10080</name>
</gene>
<evidence type="ECO:0000313" key="3">
    <source>
        <dbReference type="Proteomes" id="UP001500827"/>
    </source>
</evidence>